<gene>
    <name evidence="3" type="ORF">JR316_008805</name>
</gene>
<feature type="compositionally biased region" description="Low complexity" evidence="1">
    <location>
        <begin position="387"/>
        <end position="405"/>
    </location>
</feature>
<organism evidence="3">
    <name type="scientific">Psilocybe cubensis</name>
    <name type="common">Psychedelic mushroom</name>
    <name type="synonym">Stropharia cubensis</name>
    <dbReference type="NCBI Taxonomy" id="181762"/>
    <lineage>
        <taxon>Eukaryota</taxon>
        <taxon>Fungi</taxon>
        <taxon>Dikarya</taxon>
        <taxon>Basidiomycota</taxon>
        <taxon>Agaricomycotina</taxon>
        <taxon>Agaricomycetes</taxon>
        <taxon>Agaricomycetidae</taxon>
        <taxon>Agaricales</taxon>
        <taxon>Agaricineae</taxon>
        <taxon>Strophariaceae</taxon>
        <taxon>Psilocybe</taxon>
    </lineage>
</organism>
<feature type="transmembrane region" description="Helical" evidence="2">
    <location>
        <begin position="71"/>
        <end position="89"/>
    </location>
</feature>
<keyword evidence="2" id="KW-0472">Membrane</keyword>
<feature type="region of interest" description="Disordered" evidence="1">
    <location>
        <begin position="1"/>
        <end position="65"/>
    </location>
</feature>
<keyword evidence="2" id="KW-0812">Transmembrane</keyword>
<sequence>MVVNRKQPSVPVLPAISRSSSTQPVPTKKATKNATKQTTTQNGHTGIDSQKNSSKAKAEKPKAKKRKSKSLLDRLFALSLSIFVIYAFYACRPNPLLPYSPSDTLSHDPNRLCRSLATYRTHVLDPYVLPPLKSGLSFAHSVAEPYVAQVQPHIQPYITPVSRSITTVKPYIVRTVSVARSVWVDTLVPLYTETLKPYWVKAVIPRYNKYVHPRLLPVIEQTKLYYRFYVANPLHIQSVKVQRYIHTIYAANVKPYVIKVQPYVKHATRTAYVTSVKTFEAYKTHAHPRIVTGWAIARPVIIQYLKQLRKLTCKFLEVGGNQLKKATKEVGGLRRTYVDPHVRKIWDKVAEGTDLATPATPTITNLSEPTEPKISSTQETAESIEEPTSATPATSSTVMPTPSATINSGTDNVPAAEPPTPTPQEAAEDEASAPAHAGTVTAATEAGNIPKEVKESVVSDAPAPIPEEESVDPITISEPITSAPTPSDVDAEEEIDLDAFLNDLGVESDSVPEDQVETTISLQEDVTPKQRSEDVLAAIAAKRSEIVDRHNEWFARLDEAIANETVALGKTLEEWRDLKAAEFQTMKGQGALDNLQKDGEKFLKGLESYLKKAEARSGAWKISKEQQKVEDITIEDKIAAYQDEFSAKKTIAKAEKEKWEIVLSKVEEKFSERTRQFQAEIHQWYMGMREKEGEEVRSAAHRIKNLAETAQADLGLDYAWLEDVTYDDWQQYHNIARMSEAFEQTAYGMQNNTLENAPRDPIMPLLDSLDLDMQDVVAGFQVALGSIRGDAMKVYSVGLGQAEEDDSGFFVVNDGQVRRDDLRGVDFGDLGLKKKTEGAGVVKIRSDAVGGDSENQGKDDEVHILPIDPSVPTKEDSTTFDASKVVIGKDKVQIEQALKDVPVEHVHEEL</sequence>
<dbReference type="EMBL" id="JAFIQS010000008">
    <property type="protein sequence ID" value="KAG5166715.1"/>
    <property type="molecule type" value="Genomic_DNA"/>
</dbReference>
<protein>
    <submittedName>
        <fullName evidence="3">Uncharacterized protein</fullName>
    </submittedName>
</protein>
<keyword evidence="2" id="KW-1133">Transmembrane helix</keyword>
<name>A0A8H8CIY8_PSICU</name>
<proteinExistence type="predicted"/>
<dbReference type="AlphaFoldDB" id="A0A8H8CIY8"/>
<evidence type="ECO:0000256" key="1">
    <source>
        <dbReference type="SAM" id="MobiDB-lite"/>
    </source>
</evidence>
<accession>A0A8H8CIY8</accession>
<dbReference type="OrthoDB" id="3260408at2759"/>
<evidence type="ECO:0000313" key="3">
    <source>
        <dbReference type="EMBL" id="KAG5166715.1"/>
    </source>
</evidence>
<feature type="region of interest" description="Disordered" evidence="1">
    <location>
        <begin position="356"/>
        <end position="489"/>
    </location>
</feature>
<feature type="compositionally biased region" description="Polar residues" evidence="1">
    <location>
        <begin position="359"/>
        <end position="381"/>
    </location>
</feature>
<comment type="caution">
    <text evidence="3">The sequence shown here is derived from an EMBL/GenBank/DDBJ whole genome shotgun (WGS) entry which is preliminary data.</text>
</comment>
<evidence type="ECO:0000256" key="2">
    <source>
        <dbReference type="SAM" id="Phobius"/>
    </source>
</evidence>
<feature type="compositionally biased region" description="Low complexity" evidence="1">
    <location>
        <begin position="32"/>
        <end position="42"/>
    </location>
</feature>
<reference evidence="3" key="1">
    <citation type="submission" date="2021-02" db="EMBL/GenBank/DDBJ databases">
        <title>Psilocybe cubensis genome.</title>
        <authorList>
            <person name="Mckernan K.J."/>
            <person name="Crawford S."/>
            <person name="Trippe A."/>
            <person name="Kane L.T."/>
            <person name="Mclaughlin S."/>
        </authorList>
    </citation>
    <scope>NUCLEOTIDE SEQUENCE [LARGE SCALE GENOMIC DNA]</scope>
    <source>
        <strain evidence="3">MGC-MH-2018</strain>
    </source>
</reference>